<evidence type="ECO:0000313" key="3">
    <source>
        <dbReference type="Proteomes" id="UP000018936"/>
    </source>
</evidence>
<feature type="compositionally biased region" description="Basic and acidic residues" evidence="1">
    <location>
        <begin position="63"/>
        <end position="97"/>
    </location>
</feature>
<comment type="caution">
    <text evidence="2">The sequence shown here is derived from an EMBL/GenBank/DDBJ whole genome shotgun (WGS) entry which is preliminary data.</text>
</comment>
<name>V8NZU0_OPHHA</name>
<reference evidence="2 3" key="1">
    <citation type="journal article" date="2013" name="Proc. Natl. Acad. Sci. U.S.A.">
        <title>The king cobra genome reveals dynamic gene evolution and adaptation in the snake venom system.</title>
        <authorList>
            <person name="Vonk F.J."/>
            <person name="Casewell N.R."/>
            <person name="Henkel C.V."/>
            <person name="Heimberg A.M."/>
            <person name="Jansen H.J."/>
            <person name="McCleary R.J."/>
            <person name="Kerkkamp H.M."/>
            <person name="Vos R.A."/>
            <person name="Guerreiro I."/>
            <person name="Calvete J.J."/>
            <person name="Wuster W."/>
            <person name="Woods A.E."/>
            <person name="Logan J.M."/>
            <person name="Harrison R.A."/>
            <person name="Castoe T.A."/>
            <person name="de Koning A.P."/>
            <person name="Pollock D.D."/>
            <person name="Yandell M."/>
            <person name="Calderon D."/>
            <person name="Renjifo C."/>
            <person name="Currier R.B."/>
            <person name="Salgado D."/>
            <person name="Pla D."/>
            <person name="Sanz L."/>
            <person name="Hyder A.S."/>
            <person name="Ribeiro J.M."/>
            <person name="Arntzen J.W."/>
            <person name="van den Thillart G.E."/>
            <person name="Boetzer M."/>
            <person name="Pirovano W."/>
            <person name="Dirks R.P."/>
            <person name="Spaink H.P."/>
            <person name="Duboule D."/>
            <person name="McGlinn E."/>
            <person name="Kini R.M."/>
            <person name="Richardson M.K."/>
        </authorList>
    </citation>
    <scope>NUCLEOTIDE SEQUENCE</scope>
    <source>
        <tissue evidence="2">Blood</tissue>
    </source>
</reference>
<dbReference type="Proteomes" id="UP000018936">
    <property type="component" value="Unassembled WGS sequence"/>
</dbReference>
<evidence type="ECO:0000313" key="2">
    <source>
        <dbReference type="EMBL" id="ETE67456.1"/>
    </source>
</evidence>
<feature type="compositionally biased region" description="Polar residues" evidence="1">
    <location>
        <begin position="52"/>
        <end position="62"/>
    </location>
</feature>
<gene>
    <name evidence="2" type="primary">nop58</name>
    <name evidence="2" type="ORF">L345_06759</name>
</gene>
<accession>V8NZU0</accession>
<organism evidence="2 3">
    <name type="scientific">Ophiophagus hannah</name>
    <name type="common">King cobra</name>
    <name type="synonym">Naja hannah</name>
    <dbReference type="NCBI Taxonomy" id="8665"/>
    <lineage>
        <taxon>Eukaryota</taxon>
        <taxon>Metazoa</taxon>
        <taxon>Chordata</taxon>
        <taxon>Craniata</taxon>
        <taxon>Vertebrata</taxon>
        <taxon>Euteleostomi</taxon>
        <taxon>Lepidosauria</taxon>
        <taxon>Squamata</taxon>
        <taxon>Bifurcata</taxon>
        <taxon>Unidentata</taxon>
        <taxon>Episquamata</taxon>
        <taxon>Toxicofera</taxon>
        <taxon>Serpentes</taxon>
        <taxon>Colubroidea</taxon>
        <taxon>Elapidae</taxon>
        <taxon>Elapinae</taxon>
        <taxon>Ophiophagus</taxon>
    </lineage>
</organism>
<feature type="non-terminal residue" evidence="2">
    <location>
        <position position="118"/>
    </location>
</feature>
<dbReference type="EMBL" id="AZIM01001290">
    <property type="protein sequence ID" value="ETE67456.1"/>
    <property type="molecule type" value="Genomic_DNA"/>
</dbReference>
<sequence length="118" mass="13729">MAMFAGNLKLFKKYQILSGKEQENADDSFTQMCSLRRKYKFLFLPSSSITKLDETPSVSLTATEKEGKKEGRGKREGGNNRMTERKEGGKEGRKEEEGWNNIMTGRKERRKEEEERRE</sequence>
<dbReference type="AlphaFoldDB" id="V8NZU0"/>
<proteinExistence type="predicted"/>
<protein>
    <submittedName>
        <fullName evidence="2">Nucleolar protein 58</fullName>
    </submittedName>
</protein>
<evidence type="ECO:0000256" key="1">
    <source>
        <dbReference type="SAM" id="MobiDB-lite"/>
    </source>
</evidence>
<keyword evidence="3" id="KW-1185">Reference proteome</keyword>
<feature type="region of interest" description="Disordered" evidence="1">
    <location>
        <begin position="52"/>
        <end position="118"/>
    </location>
</feature>